<evidence type="ECO:0008006" key="4">
    <source>
        <dbReference type="Google" id="ProtNLM"/>
    </source>
</evidence>
<dbReference type="Proteomes" id="UP000053263">
    <property type="component" value="Unassembled WGS sequence"/>
</dbReference>
<keyword evidence="1" id="KW-0732">Signal</keyword>
<evidence type="ECO:0000313" key="2">
    <source>
        <dbReference type="EMBL" id="KII83071.1"/>
    </source>
</evidence>
<protein>
    <recommendedName>
        <fullName evidence="4">Secreted protein</fullName>
    </recommendedName>
</protein>
<reference evidence="2 3" key="1">
    <citation type="submission" date="2014-06" db="EMBL/GenBank/DDBJ databases">
        <title>Evolutionary Origins and Diversification of the Mycorrhizal Mutualists.</title>
        <authorList>
            <consortium name="DOE Joint Genome Institute"/>
            <consortium name="Mycorrhizal Genomics Consortium"/>
            <person name="Kohler A."/>
            <person name="Kuo A."/>
            <person name="Nagy L.G."/>
            <person name="Floudas D."/>
            <person name="Copeland A."/>
            <person name="Barry K.W."/>
            <person name="Cichocki N."/>
            <person name="Veneault-Fourrey C."/>
            <person name="LaButti K."/>
            <person name="Lindquist E.A."/>
            <person name="Lipzen A."/>
            <person name="Lundell T."/>
            <person name="Morin E."/>
            <person name="Murat C."/>
            <person name="Riley R."/>
            <person name="Ohm R."/>
            <person name="Sun H."/>
            <person name="Tunlid A."/>
            <person name="Henrissat B."/>
            <person name="Grigoriev I.V."/>
            <person name="Hibbett D.S."/>
            <person name="Martin F."/>
        </authorList>
    </citation>
    <scope>NUCLEOTIDE SEQUENCE [LARGE SCALE GENOMIC DNA]</scope>
    <source>
        <strain evidence="2 3">FD-325 SS-3</strain>
    </source>
</reference>
<feature type="chain" id="PRO_5002203171" description="Secreted protein" evidence="1">
    <location>
        <begin position="30"/>
        <end position="102"/>
    </location>
</feature>
<feature type="signal peptide" evidence="1">
    <location>
        <begin position="1"/>
        <end position="29"/>
    </location>
</feature>
<evidence type="ECO:0000313" key="3">
    <source>
        <dbReference type="Proteomes" id="UP000053263"/>
    </source>
</evidence>
<proteinExistence type="predicted"/>
<organism evidence="2 3">
    <name type="scientific">Plicaturopsis crispa FD-325 SS-3</name>
    <dbReference type="NCBI Taxonomy" id="944288"/>
    <lineage>
        <taxon>Eukaryota</taxon>
        <taxon>Fungi</taxon>
        <taxon>Dikarya</taxon>
        <taxon>Basidiomycota</taxon>
        <taxon>Agaricomycotina</taxon>
        <taxon>Agaricomycetes</taxon>
        <taxon>Agaricomycetidae</taxon>
        <taxon>Amylocorticiales</taxon>
        <taxon>Amylocorticiaceae</taxon>
        <taxon>Plicatura</taxon>
        <taxon>Plicaturopsis crispa</taxon>
    </lineage>
</organism>
<name>A0A0C9SK40_PLICR</name>
<gene>
    <name evidence="2" type="ORF">PLICRDRAFT_493743</name>
</gene>
<dbReference type="HOGENOM" id="CLU_2278637_0_0_1"/>
<accession>A0A0C9SK40</accession>
<dbReference type="AlphaFoldDB" id="A0A0C9SK40"/>
<keyword evidence="3" id="KW-1185">Reference proteome</keyword>
<dbReference type="EMBL" id="KN832585">
    <property type="protein sequence ID" value="KII83071.1"/>
    <property type="molecule type" value="Genomic_DNA"/>
</dbReference>
<evidence type="ECO:0000256" key="1">
    <source>
        <dbReference type="SAM" id="SignalP"/>
    </source>
</evidence>
<sequence>MYNVAFVVFKSHPTLTVFSLSLVLTGASGDDRQLARNTYAQHGASGGVRAAMRFCPDAHRRSRNTVTEISVAIPSFSTPRAKRLCTRGLCHSCHLFVRISAT</sequence>